<dbReference type="AlphaFoldDB" id="A0A1I8FCK4"/>
<dbReference type="Proteomes" id="UP000095280">
    <property type="component" value="Unplaced"/>
</dbReference>
<proteinExistence type="predicted"/>
<evidence type="ECO:0000313" key="1">
    <source>
        <dbReference type="Proteomes" id="UP000095280"/>
    </source>
</evidence>
<reference evidence="2" key="1">
    <citation type="submission" date="2016-11" db="UniProtKB">
        <authorList>
            <consortium name="WormBaseParasite"/>
        </authorList>
    </citation>
    <scope>IDENTIFICATION</scope>
</reference>
<sequence>MPAEERSGAQCPLFARLPDPENAADPLCCSAAPRLGTPHECGVQLACWTTGSRLAAHTAAFSTVLVLRHRLDPAVGRSDPQARPLSENLVGRGCQRLSNGFRCSNSECHRRSLAGDE</sequence>
<evidence type="ECO:0000313" key="2">
    <source>
        <dbReference type="WBParaSite" id="maker-unitig_28566-snap-gene-0.2-mRNA-1"/>
    </source>
</evidence>
<name>A0A1I8FCK4_9PLAT</name>
<dbReference type="WBParaSite" id="maker-unitig_28566-snap-gene-0.2-mRNA-1">
    <property type="protein sequence ID" value="maker-unitig_28566-snap-gene-0.2-mRNA-1"/>
    <property type="gene ID" value="maker-unitig_28566-snap-gene-0.2"/>
</dbReference>
<organism evidence="1 2">
    <name type="scientific">Macrostomum lignano</name>
    <dbReference type="NCBI Taxonomy" id="282301"/>
    <lineage>
        <taxon>Eukaryota</taxon>
        <taxon>Metazoa</taxon>
        <taxon>Spiralia</taxon>
        <taxon>Lophotrochozoa</taxon>
        <taxon>Platyhelminthes</taxon>
        <taxon>Rhabditophora</taxon>
        <taxon>Macrostomorpha</taxon>
        <taxon>Macrostomida</taxon>
        <taxon>Macrostomidae</taxon>
        <taxon>Macrostomum</taxon>
    </lineage>
</organism>
<accession>A0A1I8FCK4</accession>
<keyword evidence="1" id="KW-1185">Reference proteome</keyword>
<protein>
    <submittedName>
        <fullName evidence="2">Uncharacterized protein</fullName>
    </submittedName>
</protein>